<evidence type="ECO:0000256" key="14">
    <source>
        <dbReference type="ARBA" id="ARBA00023075"/>
    </source>
</evidence>
<feature type="transmembrane region" description="Helical" evidence="18">
    <location>
        <begin position="30"/>
        <end position="47"/>
    </location>
</feature>
<dbReference type="InterPro" id="IPR050175">
    <property type="entry name" value="Complex_I_Subunit_2"/>
</dbReference>
<keyword evidence="13 18" id="KW-0520">NAD</keyword>
<comment type="function">
    <text evidence="18">Core subunit of the mitochondrial membrane respiratory chain NADH dehydrogenase (Complex I) which catalyzes electron transfer from NADH through the respiratory chain, using ubiquinone as an electron acceptor. Essential for the catalytic activity and assembly of complex I.</text>
</comment>
<feature type="transmembrane region" description="Helical" evidence="18">
    <location>
        <begin position="7"/>
        <end position="24"/>
    </location>
</feature>
<proteinExistence type="inferred from homology"/>
<keyword evidence="10 18" id="KW-1278">Translocase</keyword>
<comment type="subcellular location">
    <subcellularLocation>
        <location evidence="2 18">Mitochondrion inner membrane</location>
        <topology evidence="2 18">Multi-pass membrane protein</topology>
    </subcellularLocation>
</comment>
<keyword evidence="7 18" id="KW-0679">Respiratory chain</keyword>
<dbReference type="Pfam" id="PF00361">
    <property type="entry name" value="Proton_antipo_M"/>
    <property type="match status" value="1"/>
</dbReference>
<keyword evidence="15 18" id="KW-0496">Mitochondrion</keyword>
<evidence type="ECO:0000256" key="10">
    <source>
        <dbReference type="ARBA" id="ARBA00022967"/>
    </source>
</evidence>
<evidence type="ECO:0000256" key="13">
    <source>
        <dbReference type="ARBA" id="ARBA00023027"/>
    </source>
</evidence>
<feature type="domain" description="NADH:quinone oxidoreductase/Mrp antiporter transmembrane" evidence="19">
    <location>
        <begin position="24"/>
        <end position="285"/>
    </location>
</feature>
<gene>
    <name evidence="20" type="primary">nad2</name>
</gene>
<keyword evidence="14 18" id="KW-0830">Ubiquinone</keyword>
<evidence type="ECO:0000256" key="3">
    <source>
        <dbReference type="ARBA" id="ARBA00007012"/>
    </source>
</evidence>
<dbReference type="GO" id="GO:0005743">
    <property type="term" value="C:mitochondrial inner membrane"/>
    <property type="evidence" value="ECO:0007669"/>
    <property type="project" value="UniProtKB-SubCell"/>
</dbReference>
<evidence type="ECO:0000256" key="7">
    <source>
        <dbReference type="ARBA" id="ARBA00022660"/>
    </source>
</evidence>
<comment type="function">
    <text evidence="1">Core subunit of the mitochondrial membrane respiratory chain NADH dehydrogenase (Complex I) that is believed to belong to the minimal assembly required for catalysis. Complex I functions in the transfer of electrons from NADH to the respiratory chain. The immediate electron acceptor for the enzyme is believed to be ubiquinone.</text>
</comment>
<dbReference type="InterPro" id="IPR001750">
    <property type="entry name" value="ND/Mrp_TM"/>
</dbReference>
<dbReference type="EC" id="7.1.1.2" evidence="4 18"/>
<feature type="transmembrane region" description="Helical" evidence="18">
    <location>
        <begin position="234"/>
        <end position="252"/>
    </location>
</feature>
<evidence type="ECO:0000256" key="8">
    <source>
        <dbReference type="ARBA" id="ARBA00022692"/>
    </source>
</evidence>
<keyword evidence="6" id="KW-0813">Transport</keyword>
<evidence type="ECO:0000256" key="16">
    <source>
        <dbReference type="ARBA" id="ARBA00023136"/>
    </source>
</evidence>
<organism evidence="20">
    <name type="scientific">Exallonyx sp. ZJUH_2016014</name>
    <dbReference type="NCBI Taxonomy" id="2491158"/>
    <lineage>
        <taxon>Eukaryota</taxon>
        <taxon>Metazoa</taxon>
        <taxon>Ecdysozoa</taxon>
        <taxon>Arthropoda</taxon>
        <taxon>Hexapoda</taxon>
        <taxon>Insecta</taxon>
        <taxon>Pterygota</taxon>
        <taxon>Neoptera</taxon>
        <taxon>Endopterygota</taxon>
        <taxon>Hymenoptera</taxon>
        <taxon>Apocrita</taxon>
        <taxon>Proctotrupomorpha</taxon>
        <taxon>Proctotrupoidea</taxon>
        <taxon>Proctotrupidae</taxon>
        <taxon>Exallonyx</taxon>
    </lineage>
</organism>
<sequence>MMNKFNYFFFFPLMILSILMAISSNSWFNIWFTMEINLMSFLPMIIINNKKSLIFMKYFLIQSMSSSIMLFSSLPLISSLMYLNTLIITFFYLNMNMAILTKLGFPPFFMWYPNLMNKLSWNNCFLLSTFQKIIPFFMLSNLKLFMSLNIIMSILVSLFSSINNLNFMSIRLMMSFSSLNHMSWLLISLMLSNYLWNMYFLNYFFLTMTLMHFFKKININYLNEMMLYKFNNKYIPLIMILLLLSMGGMPPLMGFMMKWFSLNIFMSMNMNFLIMTIMIFTSVISMFFYLRLMLSTSILTKMEFKMKNKKVTSLTSMYLMLMLIFSFNAFMLLI</sequence>
<dbReference type="PANTHER" id="PTHR46552:SF1">
    <property type="entry name" value="NADH-UBIQUINONE OXIDOREDUCTASE CHAIN 2"/>
    <property type="match status" value="1"/>
</dbReference>
<accession>A0A3Q8UA22</accession>
<feature type="transmembrane region" description="Helical" evidence="18">
    <location>
        <begin position="194"/>
        <end position="214"/>
    </location>
</feature>
<keyword evidence="9 18" id="KW-0999">Mitochondrion inner membrane</keyword>
<evidence type="ECO:0000256" key="15">
    <source>
        <dbReference type="ARBA" id="ARBA00023128"/>
    </source>
</evidence>
<evidence type="ECO:0000256" key="9">
    <source>
        <dbReference type="ARBA" id="ARBA00022792"/>
    </source>
</evidence>
<evidence type="ECO:0000256" key="4">
    <source>
        <dbReference type="ARBA" id="ARBA00012944"/>
    </source>
</evidence>
<evidence type="ECO:0000256" key="17">
    <source>
        <dbReference type="ARBA" id="ARBA00049551"/>
    </source>
</evidence>
<comment type="similarity">
    <text evidence="3 18">Belongs to the complex I subunit 2 family.</text>
</comment>
<evidence type="ECO:0000256" key="2">
    <source>
        <dbReference type="ARBA" id="ARBA00004448"/>
    </source>
</evidence>
<evidence type="ECO:0000256" key="6">
    <source>
        <dbReference type="ARBA" id="ARBA00022448"/>
    </source>
</evidence>
<keyword evidence="12 18" id="KW-1133">Transmembrane helix</keyword>
<keyword evidence="11 18" id="KW-0249">Electron transport</keyword>
<reference evidence="20" key="1">
    <citation type="journal article" date="2018" name="Mol. Phylogenet. Evol.">
        <title>Mitochondrial phylogenomics of the Hymenoptera.</title>
        <authorList>
            <person name="Tang P."/>
            <person name="Zhu J.C."/>
            <person name="Zheng B.Y."/>
            <person name="Wei S.J."/>
            <person name="Sharkey M."/>
            <person name="Chen X.X."/>
            <person name="Vogler A.P."/>
        </authorList>
    </citation>
    <scope>NUCLEOTIDE SEQUENCE</scope>
</reference>
<dbReference type="AlphaFoldDB" id="A0A3Q8UA22"/>
<feature type="transmembrane region" description="Helical" evidence="18">
    <location>
        <begin position="311"/>
        <end position="333"/>
    </location>
</feature>
<dbReference type="EMBL" id="MG923495">
    <property type="protein sequence ID" value="AZL93231.1"/>
    <property type="molecule type" value="Genomic_DNA"/>
</dbReference>
<keyword evidence="8 18" id="KW-0812">Transmembrane</keyword>
<comment type="catalytic activity">
    <reaction evidence="17 18">
        <text>a ubiquinone + NADH + 5 H(+)(in) = a ubiquinol + NAD(+) + 4 H(+)(out)</text>
        <dbReference type="Rhea" id="RHEA:29091"/>
        <dbReference type="Rhea" id="RHEA-COMP:9565"/>
        <dbReference type="Rhea" id="RHEA-COMP:9566"/>
        <dbReference type="ChEBI" id="CHEBI:15378"/>
        <dbReference type="ChEBI" id="CHEBI:16389"/>
        <dbReference type="ChEBI" id="CHEBI:17976"/>
        <dbReference type="ChEBI" id="CHEBI:57540"/>
        <dbReference type="ChEBI" id="CHEBI:57945"/>
        <dbReference type="EC" id="7.1.1.2"/>
    </reaction>
</comment>
<evidence type="ECO:0000256" key="1">
    <source>
        <dbReference type="ARBA" id="ARBA00003257"/>
    </source>
</evidence>
<evidence type="ECO:0000256" key="5">
    <source>
        <dbReference type="ARBA" id="ARBA00021008"/>
    </source>
</evidence>
<evidence type="ECO:0000256" key="18">
    <source>
        <dbReference type="RuleBase" id="RU003403"/>
    </source>
</evidence>
<feature type="transmembrane region" description="Helical" evidence="18">
    <location>
        <begin position="272"/>
        <end position="290"/>
    </location>
</feature>
<feature type="transmembrane region" description="Helical" evidence="18">
    <location>
        <begin position="68"/>
        <end position="93"/>
    </location>
</feature>
<geneLocation type="mitochondrion" evidence="20"/>
<protein>
    <recommendedName>
        <fullName evidence="5 18">NADH-ubiquinone oxidoreductase chain 2</fullName>
        <ecNumber evidence="4 18">7.1.1.2</ecNumber>
    </recommendedName>
</protein>
<name>A0A3Q8UA22_9HYME</name>
<keyword evidence="16 18" id="KW-0472">Membrane</keyword>
<evidence type="ECO:0000256" key="12">
    <source>
        <dbReference type="ARBA" id="ARBA00022989"/>
    </source>
</evidence>
<evidence type="ECO:0000259" key="19">
    <source>
        <dbReference type="Pfam" id="PF00361"/>
    </source>
</evidence>
<dbReference type="GO" id="GO:0006120">
    <property type="term" value="P:mitochondrial electron transport, NADH to ubiquinone"/>
    <property type="evidence" value="ECO:0007669"/>
    <property type="project" value="InterPro"/>
</dbReference>
<dbReference type="GO" id="GO:0008137">
    <property type="term" value="F:NADH dehydrogenase (ubiquinone) activity"/>
    <property type="evidence" value="ECO:0007669"/>
    <property type="project" value="UniProtKB-EC"/>
</dbReference>
<dbReference type="InterPro" id="IPR003917">
    <property type="entry name" value="NADH_UbQ_OxRdtase_chain2"/>
</dbReference>
<dbReference type="PANTHER" id="PTHR46552">
    <property type="entry name" value="NADH-UBIQUINONE OXIDOREDUCTASE CHAIN 2"/>
    <property type="match status" value="1"/>
</dbReference>
<dbReference type="PRINTS" id="PR01436">
    <property type="entry name" value="NADHDHGNASE2"/>
</dbReference>
<evidence type="ECO:0000256" key="11">
    <source>
        <dbReference type="ARBA" id="ARBA00022982"/>
    </source>
</evidence>
<evidence type="ECO:0000313" key="20">
    <source>
        <dbReference type="EMBL" id="AZL93231.1"/>
    </source>
</evidence>